<dbReference type="InterPro" id="IPR002301">
    <property type="entry name" value="Ile-tRNA-ligase"/>
</dbReference>
<evidence type="ECO:0000259" key="19">
    <source>
        <dbReference type="Pfam" id="PF08264"/>
    </source>
</evidence>
<keyword evidence="8 15" id="KW-0547">Nucleotide-binding</keyword>
<dbReference type="SUPFAM" id="SSF52374">
    <property type="entry name" value="Nucleotidylyl transferase"/>
    <property type="match status" value="1"/>
</dbReference>
<evidence type="ECO:0000256" key="1">
    <source>
        <dbReference type="ARBA" id="ARBA00001947"/>
    </source>
</evidence>
<dbReference type="SUPFAM" id="SSF50677">
    <property type="entry name" value="ValRS/IleRS/LeuRS editing domain"/>
    <property type="match status" value="1"/>
</dbReference>
<feature type="active site" description="Tele-phosphohistidine intermediate" evidence="16">
    <location>
        <position position="533"/>
    </location>
</feature>
<keyword evidence="5 15" id="KW-0963">Cytoplasm</keyword>
<dbReference type="FunFam" id="3.40.50.620:FF:000063">
    <property type="entry name" value="Isoleucine--tRNA ligase"/>
    <property type="match status" value="1"/>
</dbReference>
<dbReference type="GO" id="GO:0002161">
    <property type="term" value="F:aminoacyl-tRNA deacylase activity"/>
    <property type="evidence" value="ECO:0007669"/>
    <property type="project" value="InterPro"/>
</dbReference>
<evidence type="ECO:0000256" key="15">
    <source>
        <dbReference type="HAMAP-Rule" id="MF_02003"/>
    </source>
</evidence>
<comment type="similarity">
    <text evidence="3 15">Belongs to the class-I aminoacyl-tRNA synthetase family. IleS type 2 subfamily.</text>
</comment>
<dbReference type="EMBL" id="MFUG01000013">
    <property type="protein sequence ID" value="OGI75962.1"/>
    <property type="molecule type" value="Genomic_DNA"/>
</dbReference>
<dbReference type="GO" id="GO:0005524">
    <property type="term" value="F:ATP binding"/>
    <property type="evidence" value="ECO:0007669"/>
    <property type="project" value="UniProtKB-UniRule"/>
</dbReference>
<dbReference type="CDD" id="cd07961">
    <property type="entry name" value="Anticodon_Ia_Ile_ABEc"/>
    <property type="match status" value="1"/>
</dbReference>
<dbReference type="InterPro" id="IPR009008">
    <property type="entry name" value="Val/Leu/Ile-tRNA-synth_edit"/>
</dbReference>
<evidence type="ECO:0000256" key="2">
    <source>
        <dbReference type="ARBA" id="ARBA00004496"/>
    </source>
</evidence>
<dbReference type="EC" id="6.1.1.5" evidence="15"/>
<name>A0A1F6W2C6_9BACT</name>
<dbReference type="InterPro" id="IPR023586">
    <property type="entry name" value="Ile-tRNA-ligase_type2"/>
</dbReference>
<feature type="domain" description="Aminoacyl-tRNA synthetase class Ia" evidence="18">
    <location>
        <begin position="706"/>
        <end position="824"/>
    </location>
</feature>
<feature type="binding site" evidence="17">
    <location>
        <position position="582"/>
    </location>
    <ligand>
        <name>substrate</name>
    </ligand>
</feature>
<evidence type="ECO:0000256" key="12">
    <source>
        <dbReference type="ARBA" id="ARBA00023146"/>
    </source>
</evidence>
<dbReference type="GO" id="GO:0000049">
    <property type="term" value="F:tRNA binding"/>
    <property type="evidence" value="ECO:0007669"/>
    <property type="project" value="InterPro"/>
</dbReference>
<dbReference type="InterPro" id="IPR013078">
    <property type="entry name" value="His_Pase_superF_clade-1"/>
</dbReference>
<feature type="binding site" evidence="15">
    <location>
        <position position="796"/>
    </location>
    <ligand>
        <name>ATP</name>
        <dbReference type="ChEBI" id="CHEBI:30616"/>
    </ligand>
</feature>
<dbReference type="InterPro" id="IPR013155">
    <property type="entry name" value="M/V/L/I-tRNA-synth_anticd-bd"/>
</dbReference>
<evidence type="ECO:0000256" key="16">
    <source>
        <dbReference type="PIRSR" id="PIRSR613078-1"/>
    </source>
</evidence>
<feature type="binding site" evidence="17">
    <location>
        <begin position="532"/>
        <end position="539"/>
    </location>
    <ligand>
        <name>substrate</name>
    </ligand>
</feature>
<dbReference type="Gene3D" id="3.40.50.620">
    <property type="entry name" value="HUPs"/>
    <property type="match status" value="3"/>
</dbReference>
<sequence length="1143" mass="131319">MAETEKNKKSDAALREERILEFWRENKIFEKTLKESEGKKEFIFYEGPPTANAKPALHHLEARVFKDAIPRYKTMQGYHVRRKGGWDTHGLPVEIQVEKKLGLNSKKAIEEYGVAKFNQECRESVWEYLEAWNKFTERVGYWVDQENAYATYHNDYIESVWNVVKKVDDQKLLYKDYKVVPWCPRCGTALSSHELAQGYEEVKDLSVYVKFKLASPDAFPQSLGSSLRSATPSQKHTDSANMYFLAWTTTSWTLPGNVALAVGEKVDYVKVKSGDEIYILAKARLPVFGENPEVITEMKGKDLVGLEYEPLFPYLKEQLEKKGESTDKAFRVYAADFVNTEDGTGIVHTAVMYGQDDFELGTKVGLPKHHLVDPEGKFIEGTGFLGGRFVREKDDSGKPTLDVDIIKYLTDKNLFFDKENYQHSYPHCWRCKTALIYYARDSWYIKMSDPKIKKQLINENKNINWEPAHTREGRFGEWLREIKDWAISRERYWGTPLPVWTCEKCEKRHVVGGLEDLQSKTKKSGNKYFIMRHGEAINNAKHLLDPKGDPDNHLTEKGKKEAISTSKKLKDINPIFSSPFLRTKETAEVVKNELGLAPDAVLVDDRLHESNEGSEDIVRRRMAEFIYEIDNKYQGKNILIVSHGNPLWVLQKISAGSSDNNFKEKEMLHTGEMKKLDFIPLPHNENYELDLHRPYIDGVHLVCDCGGSAVRTKEVMDVWLDSGCMPFAQDHYPFENKKWVDGKGYPADFISEAIDQTRGWFYTLHAVGVLMGRGKAYKNVICLGHLLDANGKKMSKSLGNIVNPWEMIDKYGVDTLRLWMYSVNQPGESKNFDEKTVALLHQQVFGLLYNVLAFYELYRNVSLEPSAYRLKPTNVLDQWIIARLNELVKLTTDSLDNYKLLEPTRAIKDFIGDLSTWYLRRSRERIKEGDGDAKATLYFILKTLAKIMAPFTPFAAEDIWRRLKTDKDVGSVHLAEWPLVSARDLRPKVLENMAEVRKIVSLGLEARQKAKIQVRQPLAKLELANLSLTTEYIELIKDELNVKEVSAGKEFKLITELTHELKQEGSYRELLRAVQDMRKKMGLTPSDMITLSVETDDAGKSLIQKFEQDIKKIALASKIEFKDTNSEEVKIGELVFKVKIDKV</sequence>
<dbReference type="Pfam" id="PF08264">
    <property type="entry name" value="Anticodon_1"/>
    <property type="match status" value="1"/>
</dbReference>
<keyword evidence="12 15" id="KW-0030">Aminoacyl-tRNA synthetase</keyword>
<dbReference type="GO" id="GO:0006428">
    <property type="term" value="P:isoleucyl-tRNA aminoacylation"/>
    <property type="evidence" value="ECO:0007669"/>
    <property type="project" value="UniProtKB-UniRule"/>
</dbReference>
<evidence type="ECO:0000256" key="4">
    <source>
        <dbReference type="ARBA" id="ARBA00011245"/>
    </source>
</evidence>
<evidence type="ECO:0000256" key="3">
    <source>
        <dbReference type="ARBA" id="ARBA00007078"/>
    </source>
</evidence>
<dbReference type="SMART" id="SM00855">
    <property type="entry name" value="PGAM"/>
    <property type="match status" value="1"/>
</dbReference>
<comment type="function">
    <text evidence="13 15">Catalyzes the attachment of isoleucine to tRNA(Ile). As IleRS can inadvertently accommodate and process structurally similar amino acids such as valine, to avoid such errors it has two additional distinct tRNA(Ile)-dependent editing activities. One activity is designated as 'pretransfer' editing and involves the hydrolysis of activated Val-AMP. The other activity is designated 'posttransfer' editing and involves deacylation of mischarged Val-tRNA(Ile).</text>
</comment>
<evidence type="ECO:0000313" key="21">
    <source>
        <dbReference type="Proteomes" id="UP000179275"/>
    </source>
</evidence>
<evidence type="ECO:0000256" key="11">
    <source>
        <dbReference type="ARBA" id="ARBA00022917"/>
    </source>
</evidence>
<organism evidence="20 21">
    <name type="scientific">Candidatus Nomurabacteria bacterium RIFCSPHIGHO2_02_FULL_42_19</name>
    <dbReference type="NCBI Taxonomy" id="1801756"/>
    <lineage>
        <taxon>Bacteria</taxon>
        <taxon>Candidatus Nomuraibacteriota</taxon>
    </lineage>
</organism>
<dbReference type="Pfam" id="PF00300">
    <property type="entry name" value="His_Phos_1"/>
    <property type="match status" value="2"/>
</dbReference>
<dbReference type="STRING" id="1801756.A3C67_01175"/>
<dbReference type="Gene3D" id="3.90.740.10">
    <property type="entry name" value="Valyl/Leucyl/Isoleucyl-tRNA synthetase, editing domain"/>
    <property type="match status" value="1"/>
</dbReference>
<dbReference type="SUPFAM" id="SSF47323">
    <property type="entry name" value="Anticodon-binding domain of a subclass of class I aminoacyl-tRNA synthetases"/>
    <property type="match status" value="1"/>
</dbReference>
<dbReference type="InterPro" id="IPR001345">
    <property type="entry name" value="PG/BPGM_mutase_AS"/>
</dbReference>
<feature type="domain" description="Aminoacyl-tRNA synthetase class Ia" evidence="18">
    <location>
        <begin position="19"/>
        <end position="524"/>
    </location>
</feature>
<keyword evidence="6 15" id="KW-0436">Ligase</keyword>
<feature type="domain" description="Methionyl/Valyl/Leucyl/Isoleucyl-tRNA synthetase anticodon-binding" evidence="19">
    <location>
        <begin position="877"/>
        <end position="1019"/>
    </location>
</feature>
<keyword evidence="9 15" id="KW-0862">Zinc</keyword>
<keyword evidence="10 15" id="KW-0067">ATP-binding</keyword>
<dbReference type="InterPro" id="IPR002300">
    <property type="entry name" value="aa-tRNA-synth_Ia"/>
</dbReference>
<dbReference type="GO" id="GO:0008270">
    <property type="term" value="F:zinc ion binding"/>
    <property type="evidence" value="ECO:0007669"/>
    <property type="project" value="UniProtKB-UniRule"/>
</dbReference>
<comment type="subunit">
    <text evidence="4 15">Monomer.</text>
</comment>
<protein>
    <recommendedName>
        <fullName evidence="15">Isoleucine--tRNA ligase</fullName>
        <ecNumber evidence="15">6.1.1.5</ecNumber>
    </recommendedName>
    <alternativeName>
        <fullName evidence="15">Isoleucyl-tRNA synthetase</fullName>
        <shortName evidence="15">IleRS</shortName>
    </alternativeName>
</protein>
<evidence type="ECO:0000256" key="13">
    <source>
        <dbReference type="ARBA" id="ARBA00025217"/>
    </source>
</evidence>
<gene>
    <name evidence="15" type="primary">ileS</name>
    <name evidence="20" type="ORF">A3C67_01175</name>
</gene>
<dbReference type="Pfam" id="PF19302">
    <property type="entry name" value="DUF5915"/>
    <property type="match status" value="1"/>
</dbReference>
<evidence type="ECO:0000256" key="5">
    <source>
        <dbReference type="ARBA" id="ARBA00022490"/>
    </source>
</evidence>
<dbReference type="CDD" id="cd07067">
    <property type="entry name" value="HP_PGM_like"/>
    <property type="match status" value="1"/>
</dbReference>
<evidence type="ECO:0000256" key="6">
    <source>
        <dbReference type="ARBA" id="ARBA00022598"/>
    </source>
</evidence>
<accession>A0A1F6W2C6</accession>
<dbReference type="Gene3D" id="1.10.730.10">
    <property type="entry name" value="Isoleucyl-tRNA Synthetase, Domain 1"/>
    <property type="match status" value="1"/>
</dbReference>
<comment type="subcellular location">
    <subcellularLocation>
        <location evidence="2 15">Cytoplasm</location>
    </subcellularLocation>
</comment>
<evidence type="ECO:0000256" key="8">
    <source>
        <dbReference type="ARBA" id="ARBA00022741"/>
    </source>
</evidence>
<dbReference type="Gene3D" id="3.40.50.1240">
    <property type="entry name" value="Phosphoglycerate mutase-like"/>
    <property type="match status" value="1"/>
</dbReference>
<dbReference type="Pfam" id="PF00133">
    <property type="entry name" value="tRNA-synt_1"/>
    <property type="match status" value="2"/>
</dbReference>
<dbReference type="PROSITE" id="PS00175">
    <property type="entry name" value="PG_MUTASE"/>
    <property type="match status" value="1"/>
</dbReference>
<dbReference type="PRINTS" id="PR00984">
    <property type="entry name" value="TRNASYNTHILE"/>
</dbReference>
<comment type="catalytic activity">
    <reaction evidence="14 15">
        <text>tRNA(Ile) + L-isoleucine + ATP = L-isoleucyl-tRNA(Ile) + AMP + diphosphate</text>
        <dbReference type="Rhea" id="RHEA:11060"/>
        <dbReference type="Rhea" id="RHEA-COMP:9666"/>
        <dbReference type="Rhea" id="RHEA-COMP:9695"/>
        <dbReference type="ChEBI" id="CHEBI:30616"/>
        <dbReference type="ChEBI" id="CHEBI:33019"/>
        <dbReference type="ChEBI" id="CHEBI:58045"/>
        <dbReference type="ChEBI" id="CHEBI:78442"/>
        <dbReference type="ChEBI" id="CHEBI:78528"/>
        <dbReference type="ChEBI" id="CHEBI:456215"/>
        <dbReference type="EC" id="6.1.1.5"/>
    </reaction>
</comment>
<dbReference type="InterPro" id="IPR033709">
    <property type="entry name" value="Anticodon_Ile_ABEc"/>
</dbReference>
<comment type="caution">
    <text evidence="20">The sequence shown here is derived from an EMBL/GenBank/DDBJ whole genome shotgun (WGS) entry which is preliminary data.</text>
</comment>
<evidence type="ECO:0000313" key="20">
    <source>
        <dbReference type="EMBL" id="OGI75962.1"/>
    </source>
</evidence>
<dbReference type="AlphaFoldDB" id="A0A1F6W2C6"/>
<dbReference type="InterPro" id="IPR014729">
    <property type="entry name" value="Rossmann-like_a/b/a_fold"/>
</dbReference>
<feature type="short sequence motif" description="'HIGH' region" evidence="15">
    <location>
        <begin position="49"/>
        <end position="59"/>
    </location>
</feature>
<dbReference type="PANTHER" id="PTHR42780:SF1">
    <property type="entry name" value="ISOLEUCINE--TRNA LIGASE, CYTOPLASMIC"/>
    <property type="match status" value="1"/>
</dbReference>
<dbReference type="Proteomes" id="UP000179275">
    <property type="component" value="Unassembled WGS sequence"/>
</dbReference>
<dbReference type="InterPro" id="IPR009080">
    <property type="entry name" value="tRNAsynth_Ia_anticodon-bd"/>
</dbReference>
<evidence type="ECO:0000256" key="10">
    <source>
        <dbReference type="ARBA" id="ARBA00022840"/>
    </source>
</evidence>
<evidence type="ECO:0000256" key="14">
    <source>
        <dbReference type="ARBA" id="ARBA00048359"/>
    </source>
</evidence>
<keyword evidence="11 15" id="KW-0648">Protein biosynthesis</keyword>
<proteinExistence type="inferred from homology"/>
<keyword evidence="7 15" id="KW-0479">Metal-binding</keyword>
<comment type="cofactor">
    <cofactor evidence="1 15">
        <name>Zn(2+)</name>
        <dbReference type="ChEBI" id="CHEBI:29105"/>
    </cofactor>
</comment>
<dbReference type="PANTHER" id="PTHR42780">
    <property type="entry name" value="SOLEUCYL-TRNA SYNTHETASE"/>
    <property type="match status" value="1"/>
</dbReference>
<comment type="domain">
    <text evidence="15">IleRS has two distinct active sites: one for aminoacylation and one for editing. The misactivated valine is translocated from the active site to the editing site, which sterically excludes the correctly activated isoleucine. The single editing site contains two valyl binding pockets, one specific for each substrate (Val-AMP or Val-tRNA(Ile)).</text>
</comment>
<evidence type="ECO:0000259" key="18">
    <source>
        <dbReference type="Pfam" id="PF00133"/>
    </source>
</evidence>
<dbReference type="GO" id="GO:0005737">
    <property type="term" value="C:cytoplasm"/>
    <property type="evidence" value="ECO:0007669"/>
    <property type="project" value="UniProtKB-SubCell"/>
</dbReference>
<evidence type="ECO:0000256" key="9">
    <source>
        <dbReference type="ARBA" id="ARBA00022833"/>
    </source>
</evidence>
<dbReference type="HAMAP" id="MF_02003">
    <property type="entry name" value="Ile_tRNA_synth_type2"/>
    <property type="match status" value="1"/>
</dbReference>
<dbReference type="SUPFAM" id="SSF53254">
    <property type="entry name" value="Phosphoglycerate mutase-like"/>
    <property type="match status" value="1"/>
</dbReference>
<dbReference type="InterPro" id="IPR029033">
    <property type="entry name" value="His_PPase_superfam"/>
</dbReference>
<feature type="active site" description="Proton donor/acceptor" evidence="16">
    <location>
        <position position="609"/>
    </location>
</feature>
<reference evidence="20 21" key="1">
    <citation type="journal article" date="2016" name="Nat. Commun.">
        <title>Thousands of microbial genomes shed light on interconnected biogeochemical processes in an aquifer system.</title>
        <authorList>
            <person name="Anantharaman K."/>
            <person name="Brown C.T."/>
            <person name="Hug L.A."/>
            <person name="Sharon I."/>
            <person name="Castelle C.J."/>
            <person name="Probst A.J."/>
            <person name="Thomas B.C."/>
            <person name="Singh A."/>
            <person name="Wilkins M.J."/>
            <person name="Karaoz U."/>
            <person name="Brodie E.L."/>
            <person name="Williams K.H."/>
            <person name="Hubbard S.S."/>
            <person name="Banfield J.F."/>
        </authorList>
    </citation>
    <scope>NUCLEOTIDE SEQUENCE [LARGE SCALE GENOMIC DNA]</scope>
</reference>
<evidence type="ECO:0000256" key="7">
    <source>
        <dbReference type="ARBA" id="ARBA00022723"/>
    </source>
</evidence>
<dbReference type="GO" id="GO:0004822">
    <property type="term" value="F:isoleucine-tRNA ligase activity"/>
    <property type="evidence" value="ECO:0007669"/>
    <property type="project" value="UniProtKB-UniRule"/>
</dbReference>
<evidence type="ECO:0000256" key="17">
    <source>
        <dbReference type="PIRSR" id="PIRSR613078-2"/>
    </source>
</evidence>
<feature type="short sequence motif" description="'KMSKS' region" evidence="15">
    <location>
        <begin position="793"/>
        <end position="797"/>
    </location>
</feature>